<dbReference type="AlphaFoldDB" id="A0A455T8S6"/>
<dbReference type="InterPro" id="IPR013792">
    <property type="entry name" value="RNA3'P_cycl/enolpyr_Trfase_a/b"/>
</dbReference>
<dbReference type="PANTHER" id="PTHR43783:SF1">
    <property type="entry name" value="UDP-N-ACETYLGLUCOSAMINE 1-CARBOXYVINYLTRANSFERASE"/>
    <property type="match status" value="1"/>
</dbReference>
<dbReference type="InterPro" id="IPR001986">
    <property type="entry name" value="Enolpyruvate_Tfrase_dom"/>
</dbReference>
<dbReference type="GO" id="GO:0009252">
    <property type="term" value="P:peptidoglycan biosynthetic process"/>
    <property type="evidence" value="ECO:0007669"/>
    <property type="project" value="UniProtKB-UniRule"/>
</dbReference>
<comment type="subcellular location">
    <subcellularLocation>
        <location evidence="1">Cytoplasm</location>
    </subcellularLocation>
</comment>
<gene>
    <name evidence="16" type="primary">murA_2</name>
    <name evidence="16" type="ORF">KTA_40770</name>
</gene>
<evidence type="ECO:0000256" key="9">
    <source>
        <dbReference type="ARBA" id="ARBA00023316"/>
    </source>
</evidence>
<dbReference type="SUPFAM" id="SSF55205">
    <property type="entry name" value="EPT/RTPC-like"/>
    <property type="match status" value="1"/>
</dbReference>
<comment type="catalytic activity">
    <reaction evidence="13">
        <text>phosphoenolpyruvate + UDP-N-acetyl-alpha-D-glucosamine = UDP-N-acetyl-3-O-(1-carboxyvinyl)-alpha-D-glucosamine + phosphate</text>
        <dbReference type="Rhea" id="RHEA:18681"/>
        <dbReference type="ChEBI" id="CHEBI:43474"/>
        <dbReference type="ChEBI" id="CHEBI:57705"/>
        <dbReference type="ChEBI" id="CHEBI:58702"/>
        <dbReference type="ChEBI" id="CHEBI:68483"/>
        <dbReference type="EC" id="2.5.1.7"/>
    </reaction>
</comment>
<evidence type="ECO:0000256" key="5">
    <source>
        <dbReference type="ARBA" id="ARBA00022679"/>
    </source>
</evidence>
<dbReference type="InterPro" id="IPR005750">
    <property type="entry name" value="UDP_GlcNAc_COvinyl_MurA"/>
</dbReference>
<dbReference type="NCBIfam" id="NF006873">
    <property type="entry name" value="PRK09369.1"/>
    <property type="match status" value="1"/>
</dbReference>
<dbReference type="EC" id="2.5.1.7" evidence="11 14"/>
<evidence type="ECO:0000256" key="6">
    <source>
        <dbReference type="ARBA" id="ARBA00022960"/>
    </source>
</evidence>
<evidence type="ECO:0000256" key="11">
    <source>
        <dbReference type="ARBA" id="ARBA00039108"/>
    </source>
</evidence>
<evidence type="ECO:0000256" key="12">
    <source>
        <dbReference type="ARBA" id="ARBA00039754"/>
    </source>
</evidence>
<keyword evidence="8" id="KW-0131">Cell cycle</keyword>
<dbReference type="GO" id="GO:0005737">
    <property type="term" value="C:cytoplasm"/>
    <property type="evidence" value="ECO:0007669"/>
    <property type="project" value="UniProtKB-SubCell"/>
</dbReference>
<evidence type="ECO:0000256" key="7">
    <source>
        <dbReference type="ARBA" id="ARBA00022984"/>
    </source>
</evidence>
<comment type="pathway">
    <text evidence="2">Cell wall biogenesis; peptidoglycan biosynthesis.</text>
</comment>
<evidence type="ECO:0000259" key="15">
    <source>
        <dbReference type="Pfam" id="PF00275"/>
    </source>
</evidence>
<evidence type="ECO:0000256" key="4">
    <source>
        <dbReference type="ARBA" id="ARBA00022618"/>
    </source>
</evidence>
<name>A0A455T8S6_9CHLR</name>
<dbReference type="GO" id="GO:0019277">
    <property type="term" value="P:UDP-N-acetylgalactosamine biosynthetic process"/>
    <property type="evidence" value="ECO:0007669"/>
    <property type="project" value="InterPro"/>
</dbReference>
<dbReference type="PANTHER" id="PTHR43783">
    <property type="entry name" value="UDP-N-ACETYLGLUCOSAMINE 1-CARBOXYVINYLTRANSFERASE"/>
    <property type="match status" value="1"/>
</dbReference>
<evidence type="ECO:0000256" key="2">
    <source>
        <dbReference type="ARBA" id="ARBA00004752"/>
    </source>
</evidence>
<keyword evidence="3" id="KW-0963">Cytoplasm</keyword>
<feature type="domain" description="Enolpyruvate transferase" evidence="15">
    <location>
        <begin position="18"/>
        <end position="436"/>
    </location>
</feature>
<keyword evidence="4" id="KW-0132">Cell division</keyword>
<evidence type="ECO:0000256" key="10">
    <source>
        <dbReference type="ARBA" id="ARBA00038367"/>
    </source>
</evidence>
<evidence type="ECO:0000256" key="3">
    <source>
        <dbReference type="ARBA" id="ARBA00022490"/>
    </source>
</evidence>
<dbReference type="GO" id="GO:0008760">
    <property type="term" value="F:UDP-N-acetylglucosamine 1-carboxyvinyltransferase activity"/>
    <property type="evidence" value="ECO:0007669"/>
    <property type="project" value="UniProtKB-UniRule"/>
</dbReference>
<proteinExistence type="inferred from homology"/>
<comment type="similarity">
    <text evidence="10">Belongs to the EPSP synthase family. MurA subfamily.</text>
</comment>
<dbReference type="InterPro" id="IPR050068">
    <property type="entry name" value="MurA_subfamily"/>
</dbReference>
<reference evidence="16" key="1">
    <citation type="submission" date="2018-12" db="EMBL/GenBank/DDBJ databases">
        <title>Novel natural products biosynthetic potential of the class Ktedonobacteria.</title>
        <authorList>
            <person name="Zheng Y."/>
            <person name="Saitou A."/>
            <person name="Wang C.M."/>
            <person name="Toyoda A."/>
            <person name="Minakuchi Y."/>
            <person name="Sekiguchi Y."/>
            <person name="Ueda K."/>
            <person name="Takano H."/>
            <person name="Sakai Y."/>
            <person name="Yokota A."/>
            <person name="Yabe S."/>
        </authorList>
    </citation>
    <scope>NUCLEOTIDE SEQUENCE</scope>
    <source>
        <strain evidence="16">A3-2</strain>
    </source>
</reference>
<evidence type="ECO:0000256" key="13">
    <source>
        <dbReference type="ARBA" id="ARBA00047527"/>
    </source>
</evidence>
<protein>
    <recommendedName>
        <fullName evidence="12 14">UDP-N-acetylglucosamine 1-carboxyvinyltransferase</fullName>
        <ecNumber evidence="11 14">2.5.1.7</ecNumber>
    </recommendedName>
</protein>
<keyword evidence="9" id="KW-0961">Cell wall biogenesis/degradation</keyword>
<accession>A0A455T8S6</accession>
<organism evidence="16">
    <name type="scientific">Thermogemmatispora argillosa</name>
    <dbReference type="NCBI Taxonomy" id="2045280"/>
    <lineage>
        <taxon>Bacteria</taxon>
        <taxon>Bacillati</taxon>
        <taxon>Chloroflexota</taxon>
        <taxon>Ktedonobacteria</taxon>
        <taxon>Thermogemmatisporales</taxon>
        <taxon>Thermogemmatisporaceae</taxon>
        <taxon>Thermogemmatispora</taxon>
    </lineage>
</organism>
<dbReference type="CDD" id="cd01555">
    <property type="entry name" value="UdpNAET"/>
    <property type="match status" value="1"/>
</dbReference>
<dbReference type="InterPro" id="IPR036968">
    <property type="entry name" value="Enolpyruvate_Tfrase_sf"/>
</dbReference>
<dbReference type="GO" id="GO:0071555">
    <property type="term" value="P:cell wall organization"/>
    <property type="evidence" value="ECO:0007669"/>
    <property type="project" value="UniProtKB-KW"/>
</dbReference>
<evidence type="ECO:0000256" key="8">
    <source>
        <dbReference type="ARBA" id="ARBA00023306"/>
    </source>
</evidence>
<evidence type="ECO:0000256" key="1">
    <source>
        <dbReference type="ARBA" id="ARBA00004496"/>
    </source>
</evidence>
<dbReference type="Gene3D" id="3.65.10.10">
    <property type="entry name" value="Enolpyruvate transferase domain"/>
    <property type="match status" value="2"/>
</dbReference>
<dbReference type="EMBL" id="AP019377">
    <property type="protein sequence ID" value="BBH95878.1"/>
    <property type="molecule type" value="Genomic_DNA"/>
</dbReference>
<evidence type="ECO:0000256" key="14">
    <source>
        <dbReference type="NCBIfam" id="TIGR01072"/>
    </source>
</evidence>
<dbReference type="GO" id="GO:0051301">
    <property type="term" value="P:cell division"/>
    <property type="evidence" value="ECO:0007669"/>
    <property type="project" value="UniProtKB-KW"/>
</dbReference>
<evidence type="ECO:0000313" key="16">
    <source>
        <dbReference type="EMBL" id="BBH95878.1"/>
    </source>
</evidence>
<sequence>MPNTSGTSQQTTYAYRIEGGYPVVGEITCLGAKNFATKAMVAALLGETPTVLTNVPPIGDVQITAEMLMGIGARVEQLDETTLLIDPTTVNSSTVPLAQSGSNRAPILLLGALLHRFERVSVPVVGGCQIGARKVDFHLDAIQRFGGVVQETPEGYTAQRVQPLRGTHIHLPYPSVGATETCLFLSVLAEGRTLISNAAIEPEIFELITMLRSMGAIIFTSPGRDIRVEGVKRLTGTRMTVLGDRIEAASWASLACASDGDVTVHGIRPDSLGNFLSYYQQVGGGFEFVDANSIRFFRRRKLSPAIIETDVYPGFSTDWQQPFAVLLTQADGISIIHETVYEKRFGYLKALNRLGARTQLTTHCLGSVPCRYRDMNYEHSAIIIGPTPFTAVDEEIVIPDLRAGLAYVIAAAIARGTSVITGIHFLERGYGNIVPRLAAMNLKIERIPYHKRTPAAAEA</sequence>
<keyword evidence="6" id="KW-0133">Cell shape</keyword>
<dbReference type="Pfam" id="PF00275">
    <property type="entry name" value="EPSP_synthase"/>
    <property type="match status" value="1"/>
</dbReference>
<keyword evidence="5 16" id="KW-0808">Transferase</keyword>
<dbReference type="GO" id="GO:0008360">
    <property type="term" value="P:regulation of cell shape"/>
    <property type="evidence" value="ECO:0007669"/>
    <property type="project" value="UniProtKB-KW"/>
</dbReference>
<dbReference type="NCBIfam" id="TIGR01072">
    <property type="entry name" value="murA"/>
    <property type="match status" value="1"/>
</dbReference>
<keyword evidence="7" id="KW-0573">Peptidoglycan synthesis</keyword>